<accession>A0ABP5IEA5</accession>
<dbReference type="SMART" id="SM00421">
    <property type="entry name" value="HTH_LUXR"/>
    <property type="match status" value="1"/>
</dbReference>
<dbReference type="PROSITE" id="PS50043">
    <property type="entry name" value="HTH_LUXR_2"/>
    <property type="match status" value="1"/>
</dbReference>
<sequence>MHAVDADLMHLLAERPELRVVLTTRAPTCTADLDLTDGSVVRVVTLSELALTEDETKELLQSQAGMRDEATAASAAAAVVRATRGFALAVRSVVLTIAQLGRMPPLDSEEWGAVVTARLESLLPDARTVQFVSDTSVPPYVDVELGRRLTGAADASALFSVLERNGFGRWIPYAPGRQVFQYVETIRSSFRTRAARDPARFSQLCTTTAEWLLDNEEVVSQALLYALEGRDHRLADRVFFTLVIENPDSYTTDRFLTPLSGVPEDDLRMHPMLAFGLALALTASPVRRAEAPRIARIAAEAEARHSHAEPHVDEFALAAMRAIAWRLANRHRESAALSTRALRLSEQASAANGSQFSGHVGTILRQLSYSLFQGGQFDEAMQAAERSVSLCRTPVTRDFSLVYAAAYHVFTCDVVRAGALSASIDTRSWPPEFRDSYLNGMGIVANGYHRLDALDHAGALDVLRHADGFIGTAEFWPFLTALSLSARSGLGQGLPEARRLLRELRGAVPPPGVGENVATERLCAVLALALVSAGETAEAARLLARLPRRGPQLAGAQIAVLLASGREQEAHDRTRRALECTGHTLRSEAETQLLGAVAALRVGALDDARALLVASAVTWDVYGPRAHVAWLRPEDRRRLGELFADDSGAVVGRFLDAREATPGAVPGRAPEPGGPVSPQRIPAPLLTRREKVVLSALASHASARDIAEVLVVSPNTVKTQLRSIYRKLGASSRREALDLARGQGLLPEP</sequence>
<proteinExistence type="predicted"/>
<dbReference type="InterPro" id="IPR011990">
    <property type="entry name" value="TPR-like_helical_dom_sf"/>
</dbReference>
<dbReference type="Pfam" id="PF00196">
    <property type="entry name" value="GerE"/>
    <property type="match status" value="1"/>
</dbReference>
<dbReference type="PANTHER" id="PTHR44688">
    <property type="entry name" value="DNA-BINDING TRANSCRIPTIONAL ACTIVATOR DEVR_DOSR"/>
    <property type="match status" value="1"/>
</dbReference>
<dbReference type="SUPFAM" id="SSF46894">
    <property type="entry name" value="C-terminal effector domain of the bipartite response regulators"/>
    <property type="match status" value="1"/>
</dbReference>
<reference evidence="6" key="1">
    <citation type="journal article" date="2019" name="Int. J. Syst. Evol. Microbiol.">
        <title>The Global Catalogue of Microorganisms (GCM) 10K type strain sequencing project: providing services to taxonomists for standard genome sequencing and annotation.</title>
        <authorList>
            <consortium name="The Broad Institute Genomics Platform"/>
            <consortium name="The Broad Institute Genome Sequencing Center for Infectious Disease"/>
            <person name="Wu L."/>
            <person name="Ma J."/>
        </authorList>
    </citation>
    <scope>NUCLEOTIDE SEQUENCE [LARGE SCALE GENOMIC DNA]</scope>
    <source>
        <strain evidence="6">JCM 15900</strain>
    </source>
</reference>
<evidence type="ECO:0000256" key="1">
    <source>
        <dbReference type="ARBA" id="ARBA00023015"/>
    </source>
</evidence>
<protein>
    <recommendedName>
        <fullName evidence="4">HTH luxR-type domain-containing protein</fullName>
    </recommendedName>
</protein>
<evidence type="ECO:0000313" key="5">
    <source>
        <dbReference type="EMBL" id="GAA2096842.1"/>
    </source>
</evidence>
<evidence type="ECO:0000256" key="2">
    <source>
        <dbReference type="ARBA" id="ARBA00023125"/>
    </source>
</evidence>
<gene>
    <name evidence="5" type="ORF">GCM10009823_17170</name>
</gene>
<dbReference type="Gene3D" id="1.10.10.10">
    <property type="entry name" value="Winged helix-like DNA-binding domain superfamily/Winged helix DNA-binding domain"/>
    <property type="match status" value="1"/>
</dbReference>
<keyword evidence="2" id="KW-0238">DNA-binding</keyword>
<keyword evidence="1" id="KW-0805">Transcription regulation</keyword>
<keyword evidence="3" id="KW-0804">Transcription</keyword>
<keyword evidence="6" id="KW-1185">Reference proteome</keyword>
<dbReference type="InterPro" id="IPR036388">
    <property type="entry name" value="WH-like_DNA-bd_sf"/>
</dbReference>
<evidence type="ECO:0000313" key="6">
    <source>
        <dbReference type="Proteomes" id="UP001500984"/>
    </source>
</evidence>
<dbReference type="InterPro" id="IPR016032">
    <property type="entry name" value="Sig_transdc_resp-reg_C-effctor"/>
</dbReference>
<comment type="caution">
    <text evidence="5">The sequence shown here is derived from an EMBL/GenBank/DDBJ whole genome shotgun (WGS) entry which is preliminary data.</text>
</comment>
<dbReference type="PANTHER" id="PTHR44688:SF16">
    <property type="entry name" value="DNA-BINDING TRANSCRIPTIONAL ACTIVATOR DEVR_DOSR"/>
    <property type="match status" value="1"/>
</dbReference>
<evidence type="ECO:0000259" key="4">
    <source>
        <dbReference type="PROSITE" id="PS50043"/>
    </source>
</evidence>
<dbReference type="CDD" id="cd06170">
    <property type="entry name" value="LuxR_C_like"/>
    <property type="match status" value="1"/>
</dbReference>
<organism evidence="5 6">
    <name type="scientific">Brevibacterium salitolerans</name>
    <dbReference type="NCBI Taxonomy" id="1403566"/>
    <lineage>
        <taxon>Bacteria</taxon>
        <taxon>Bacillati</taxon>
        <taxon>Actinomycetota</taxon>
        <taxon>Actinomycetes</taxon>
        <taxon>Micrococcales</taxon>
        <taxon>Brevibacteriaceae</taxon>
        <taxon>Brevibacterium</taxon>
    </lineage>
</organism>
<dbReference type="RefSeq" id="WP_344336886.1">
    <property type="nucleotide sequence ID" value="NZ_BAAAPZ010000006.1"/>
</dbReference>
<evidence type="ECO:0000256" key="3">
    <source>
        <dbReference type="ARBA" id="ARBA00023163"/>
    </source>
</evidence>
<dbReference type="SUPFAM" id="SSF48452">
    <property type="entry name" value="TPR-like"/>
    <property type="match status" value="1"/>
</dbReference>
<dbReference type="EMBL" id="BAAAPZ010000006">
    <property type="protein sequence ID" value="GAA2096842.1"/>
    <property type="molecule type" value="Genomic_DNA"/>
</dbReference>
<dbReference type="InterPro" id="IPR000792">
    <property type="entry name" value="Tscrpt_reg_LuxR_C"/>
</dbReference>
<feature type="domain" description="HTH luxR-type" evidence="4">
    <location>
        <begin position="679"/>
        <end position="744"/>
    </location>
</feature>
<dbReference type="Proteomes" id="UP001500984">
    <property type="component" value="Unassembled WGS sequence"/>
</dbReference>
<name>A0ABP5IEA5_9MICO</name>